<protein>
    <recommendedName>
        <fullName evidence="1">histidine--tRNA ligase</fullName>
        <ecNumber evidence="1">6.1.1.21</ecNumber>
    </recommendedName>
</protein>
<dbReference type="PANTHER" id="PTHR43707:SF1">
    <property type="entry name" value="HISTIDINE--TRNA LIGASE, MITOCHONDRIAL-RELATED"/>
    <property type="match status" value="1"/>
</dbReference>
<feature type="domain" description="Aminoacyl-transfer RNA synthetases class-II family profile" evidence="3">
    <location>
        <begin position="119"/>
        <end position="343"/>
    </location>
</feature>
<dbReference type="InterPro" id="IPR034751">
    <property type="entry name" value="Yippee"/>
</dbReference>
<dbReference type="InterPro" id="IPR004516">
    <property type="entry name" value="HisRS/HisZ"/>
</dbReference>
<name>A0A9N9FIC4_9GLOM</name>
<dbReference type="InterPro" id="IPR006195">
    <property type="entry name" value="aa-tRNA-synth_II"/>
</dbReference>
<reference evidence="5" key="1">
    <citation type="submission" date="2021-06" db="EMBL/GenBank/DDBJ databases">
        <authorList>
            <person name="Kallberg Y."/>
            <person name="Tangrot J."/>
            <person name="Rosling A."/>
        </authorList>
    </citation>
    <scope>NUCLEOTIDE SEQUENCE</scope>
    <source>
        <strain evidence="5">AZ414A</strain>
    </source>
</reference>
<sequence>MGLTYRIYLNGQHGRAYLFDTVVNVEEGPSEDRSMTTGLHTVKDIFCSRCRSVLGWKYVSTIVILLFNSSGSIVEPARPVKGTHDRFDNDLIKSDYIRKIEFSQVFERTLGSDSDIVGKELYRFKDKEDDLTLRPEGTAGIVRSLISNNLDQELPRKYYYHGSMFRHEKPQKGRLRQFEQFGVEMFGHDNPTSDIELIDMAMTFLNKIGLNDKIVLEINSLADMESRTRYKEVVRDYLRLHETDLSEDSLNRIPTNPLRVLDSKHRQDQPIIKNCPPISEYYNSSSTKRFEIVCQGLVKLDIPYKINHRLTRFSKLSHFRWAAGIDRLALILDESCIQPKTRPVAIISSLKYILGNILKSNASHAILIGEEEFKKSQNNI</sequence>
<evidence type="ECO:0000259" key="3">
    <source>
        <dbReference type="PROSITE" id="PS50862"/>
    </source>
</evidence>
<gene>
    <name evidence="5" type="ORF">DEBURN_LOCUS6478</name>
</gene>
<dbReference type="CDD" id="cd00773">
    <property type="entry name" value="HisRS-like_core"/>
    <property type="match status" value="1"/>
</dbReference>
<evidence type="ECO:0000256" key="2">
    <source>
        <dbReference type="ARBA" id="ARBA00047639"/>
    </source>
</evidence>
<dbReference type="GO" id="GO:0004821">
    <property type="term" value="F:histidine-tRNA ligase activity"/>
    <property type="evidence" value="ECO:0007669"/>
    <property type="project" value="UniProtKB-EC"/>
</dbReference>
<keyword evidence="6" id="KW-1185">Reference proteome</keyword>
<accession>A0A9N9FIC4</accession>
<evidence type="ECO:0000259" key="4">
    <source>
        <dbReference type="PROSITE" id="PS51792"/>
    </source>
</evidence>
<dbReference type="OrthoDB" id="1906957at2759"/>
<dbReference type="AlphaFoldDB" id="A0A9N9FIC4"/>
<dbReference type="GO" id="GO:0006427">
    <property type="term" value="P:histidyl-tRNA aminoacylation"/>
    <property type="evidence" value="ECO:0007669"/>
    <property type="project" value="TreeGrafter"/>
</dbReference>
<dbReference type="Pfam" id="PF13393">
    <property type="entry name" value="tRNA-synt_His"/>
    <property type="match status" value="1"/>
</dbReference>
<comment type="catalytic activity">
    <reaction evidence="2">
        <text>tRNA(His) + L-histidine + ATP = L-histidyl-tRNA(His) + AMP + diphosphate + H(+)</text>
        <dbReference type="Rhea" id="RHEA:17313"/>
        <dbReference type="Rhea" id="RHEA-COMP:9665"/>
        <dbReference type="Rhea" id="RHEA-COMP:9689"/>
        <dbReference type="ChEBI" id="CHEBI:15378"/>
        <dbReference type="ChEBI" id="CHEBI:30616"/>
        <dbReference type="ChEBI" id="CHEBI:33019"/>
        <dbReference type="ChEBI" id="CHEBI:57595"/>
        <dbReference type="ChEBI" id="CHEBI:78442"/>
        <dbReference type="ChEBI" id="CHEBI:78527"/>
        <dbReference type="ChEBI" id="CHEBI:456215"/>
        <dbReference type="EC" id="6.1.1.21"/>
    </reaction>
</comment>
<dbReference type="InterPro" id="IPR045864">
    <property type="entry name" value="aa-tRNA-synth_II/BPL/LPL"/>
</dbReference>
<feature type="domain" description="Yippee" evidence="4">
    <location>
        <begin position="1"/>
        <end position="83"/>
    </location>
</feature>
<dbReference type="Proteomes" id="UP000789706">
    <property type="component" value="Unassembled WGS sequence"/>
</dbReference>
<comment type="caution">
    <text evidence="5">The sequence shown here is derived from an EMBL/GenBank/DDBJ whole genome shotgun (WGS) entry which is preliminary data.</text>
</comment>
<dbReference type="InterPro" id="IPR041715">
    <property type="entry name" value="HisRS-like_core"/>
</dbReference>
<evidence type="ECO:0000313" key="5">
    <source>
        <dbReference type="EMBL" id="CAG8538216.1"/>
    </source>
</evidence>
<dbReference type="EMBL" id="CAJVPK010000671">
    <property type="protein sequence ID" value="CAG8538216.1"/>
    <property type="molecule type" value="Genomic_DNA"/>
</dbReference>
<dbReference type="PROSITE" id="PS50862">
    <property type="entry name" value="AA_TRNA_LIGASE_II"/>
    <property type="match status" value="1"/>
</dbReference>
<dbReference type="PANTHER" id="PTHR43707">
    <property type="entry name" value="HISTIDYL-TRNA SYNTHETASE"/>
    <property type="match status" value="1"/>
</dbReference>
<dbReference type="GO" id="GO:0005737">
    <property type="term" value="C:cytoplasm"/>
    <property type="evidence" value="ECO:0007669"/>
    <property type="project" value="InterPro"/>
</dbReference>
<organism evidence="5 6">
    <name type="scientific">Diversispora eburnea</name>
    <dbReference type="NCBI Taxonomy" id="1213867"/>
    <lineage>
        <taxon>Eukaryota</taxon>
        <taxon>Fungi</taxon>
        <taxon>Fungi incertae sedis</taxon>
        <taxon>Mucoromycota</taxon>
        <taxon>Glomeromycotina</taxon>
        <taxon>Glomeromycetes</taxon>
        <taxon>Diversisporales</taxon>
        <taxon>Diversisporaceae</taxon>
        <taxon>Diversispora</taxon>
    </lineage>
</organism>
<dbReference type="Gene3D" id="3.30.930.10">
    <property type="entry name" value="Bira Bifunctional Protein, Domain 2"/>
    <property type="match status" value="1"/>
</dbReference>
<evidence type="ECO:0000256" key="1">
    <source>
        <dbReference type="ARBA" id="ARBA00012815"/>
    </source>
</evidence>
<evidence type="ECO:0000313" key="6">
    <source>
        <dbReference type="Proteomes" id="UP000789706"/>
    </source>
</evidence>
<dbReference type="SUPFAM" id="SSF55681">
    <property type="entry name" value="Class II aaRS and biotin synthetases"/>
    <property type="match status" value="1"/>
</dbReference>
<proteinExistence type="predicted"/>
<dbReference type="PROSITE" id="PS51792">
    <property type="entry name" value="YIPPEE"/>
    <property type="match status" value="1"/>
</dbReference>
<dbReference type="EC" id="6.1.1.21" evidence="1"/>